<dbReference type="SUPFAM" id="SSF54909">
    <property type="entry name" value="Dimeric alpha+beta barrel"/>
    <property type="match status" value="1"/>
</dbReference>
<name>A0A917YC99_9ACTN</name>
<dbReference type="Proteomes" id="UP000600365">
    <property type="component" value="Unassembled WGS sequence"/>
</dbReference>
<keyword evidence="3" id="KW-1185">Reference proteome</keyword>
<feature type="domain" description="ABM" evidence="1">
    <location>
        <begin position="9"/>
        <end position="70"/>
    </location>
</feature>
<dbReference type="Gene3D" id="3.30.70.100">
    <property type="match status" value="1"/>
</dbReference>
<proteinExistence type="predicted"/>
<dbReference type="EMBL" id="BMMM01000015">
    <property type="protein sequence ID" value="GGN82449.1"/>
    <property type="molecule type" value="Genomic_DNA"/>
</dbReference>
<sequence>MSNGQLDLVFRFRVKHGKLEQFQKAIDRILPVVEEKEPYVLEYNIYKNAEGVYTQHERYIDEDAMFRHLEVTAEGQKEWAEATEVEEVNVLGDASDRFWDLFGSPRTHAYSLFRNVKR</sequence>
<dbReference type="RefSeq" id="WP_189190106.1">
    <property type="nucleotide sequence ID" value="NZ_BMMM01000015.1"/>
</dbReference>
<evidence type="ECO:0000259" key="1">
    <source>
        <dbReference type="Pfam" id="PF03992"/>
    </source>
</evidence>
<comment type="caution">
    <text evidence="2">The sequence shown here is derived from an EMBL/GenBank/DDBJ whole genome shotgun (WGS) entry which is preliminary data.</text>
</comment>
<gene>
    <name evidence="2" type="ORF">GCM10011579_070070</name>
</gene>
<dbReference type="InterPro" id="IPR011008">
    <property type="entry name" value="Dimeric_a/b-barrel"/>
</dbReference>
<accession>A0A917YC99</accession>
<protein>
    <recommendedName>
        <fullName evidence="1">ABM domain-containing protein</fullName>
    </recommendedName>
</protein>
<evidence type="ECO:0000313" key="2">
    <source>
        <dbReference type="EMBL" id="GGN82449.1"/>
    </source>
</evidence>
<dbReference type="Pfam" id="PF03992">
    <property type="entry name" value="ABM"/>
    <property type="match status" value="1"/>
</dbReference>
<organism evidence="2 3">
    <name type="scientific">Streptomyces albiflavescens</name>
    <dbReference type="NCBI Taxonomy" id="1623582"/>
    <lineage>
        <taxon>Bacteria</taxon>
        <taxon>Bacillati</taxon>
        <taxon>Actinomycetota</taxon>
        <taxon>Actinomycetes</taxon>
        <taxon>Kitasatosporales</taxon>
        <taxon>Streptomycetaceae</taxon>
        <taxon>Streptomyces</taxon>
    </lineage>
</organism>
<dbReference type="AlphaFoldDB" id="A0A917YC99"/>
<reference evidence="2 3" key="1">
    <citation type="journal article" date="2014" name="Int. J. Syst. Evol. Microbiol.">
        <title>Complete genome sequence of Corynebacterium casei LMG S-19264T (=DSM 44701T), isolated from a smear-ripened cheese.</title>
        <authorList>
            <consortium name="US DOE Joint Genome Institute (JGI-PGF)"/>
            <person name="Walter F."/>
            <person name="Albersmeier A."/>
            <person name="Kalinowski J."/>
            <person name="Ruckert C."/>
        </authorList>
    </citation>
    <scope>NUCLEOTIDE SEQUENCE [LARGE SCALE GENOMIC DNA]</scope>
    <source>
        <strain evidence="2 3">CGMCC 4.7111</strain>
    </source>
</reference>
<evidence type="ECO:0000313" key="3">
    <source>
        <dbReference type="Proteomes" id="UP000600365"/>
    </source>
</evidence>
<dbReference type="InterPro" id="IPR007138">
    <property type="entry name" value="ABM_dom"/>
</dbReference>